<protein>
    <recommendedName>
        <fullName evidence="1">UPF0246 protein EDD53_2959</fullName>
    </recommendedName>
</protein>
<dbReference type="HAMAP" id="MF_00652">
    <property type="entry name" value="UPF0246"/>
    <property type="match status" value="1"/>
</dbReference>
<evidence type="ECO:0000256" key="1">
    <source>
        <dbReference type="HAMAP-Rule" id="MF_00652"/>
    </source>
</evidence>
<dbReference type="Proteomes" id="UP000269689">
    <property type="component" value="Unassembled WGS sequence"/>
</dbReference>
<reference evidence="2 3" key="1">
    <citation type="submission" date="2018-11" db="EMBL/GenBank/DDBJ databases">
        <title>Genomic Encyclopedia of Type Strains, Phase IV (KMG-IV): sequencing the most valuable type-strain genomes for metagenomic binning, comparative biology and taxonomic classification.</title>
        <authorList>
            <person name="Goeker M."/>
        </authorList>
    </citation>
    <scope>NUCLEOTIDE SEQUENCE [LARGE SCALE GENOMIC DNA]</scope>
    <source>
        <strain evidence="2 3">DSM 104731</strain>
    </source>
</reference>
<organism evidence="2 3">
    <name type="scientific">Pacificibacter maritimus</name>
    <dbReference type="NCBI Taxonomy" id="762213"/>
    <lineage>
        <taxon>Bacteria</taxon>
        <taxon>Pseudomonadati</taxon>
        <taxon>Pseudomonadota</taxon>
        <taxon>Alphaproteobacteria</taxon>
        <taxon>Rhodobacterales</taxon>
        <taxon>Roseobacteraceae</taxon>
        <taxon>Pacificibacter</taxon>
    </lineage>
</organism>
<sequence>MLAVISPAKKLDMDPVIGRDRTDPSFTAETKELVQIARGLDVADLRKLMGISEKLAELNVKRFADFSDDPDFETAKQAMYMFAGDTYTGLDAQSLDEDAVSYAQDHLRILSGLYGVLRPLDAIQAYRLEMGSRLASPKGKTLYAFWGDKIAKSLNETAKAAGADFVVNCASTEYFSAVNQDALKPKVITPVFLERKDGTEKVISFYAKKARGAMARFIVENRVLDPKGLQDFDAGGYVYQAAQSDAKTVVFSRDI</sequence>
<keyword evidence="3" id="KW-1185">Reference proteome</keyword>
<dbReference type="Pfam" id="PF03883">
    <property type="entry name" value="H2O2_YaaD"/>
    <property type="match status" value="1"/>
</dbReference>
<evidence type="ECO:0000313" key="2">
    <source>
        <dbReference type="EMBL" id="RPE62920.1"/>
    </source>
</evidence>
<gene>
    <name evidence="2" type="ORF">EDD53_2959</name>
</gene>
<dbReference type="PANTHER" id="PTHR30283:SF4">
    <property type="entry name" value="PEROXIDE STRESS RESISTANCE PROTEIN YAAA"/>
    <property type="match status" value="1"/>
</dbReference>
<dbReference type="GO" id="GO:0005829">
    <property type="term" value="C:cytosol"/>
    <property type="evidence" value="ECO:0007669"/>
    <property type="project" value="TreeGrafter"/>
</dbReference>
<dbReference type="AlphaFoldDB" id="A0A3N4ULM2"/>
<dbReference type="InterPro" id="IPR005583">
    <property type="entry name" value="YaaA"/>
</dbReference>
<comment type="similarity">
    <text evidence="1">Belongs to the UPF0246 family.</text>
</comment>
<dbReference type="PANTHER" id="PTHR30283">
    <property type="entry name" value="PEROXIDE STRESS RESPONSE PROTEIN YAAA"/>
    <property type="match status" value="1"/>
</dbReference>
<evidence type="ECO:0000313" key="3">
    <source>
        <dbReference type="Proteomes" id="UP000269689"/>
    </source>
</evidence>
<dbReference type="NCBIfam" id="NF002542">
    <property type="entry name" value="PRK02101.1-3"/>
    <property type="match status" value="1"/>
</dbReference>
<dbReference type="GO" id="GO:0033194">
    <property type="term" value="P:response to hydroperoxide"/>
    <property type="evidence" value="ECO:0007669"/>
    <property type="project" value="TreeGrafter"/>
</dbReference>
<dbReference type="EMBL" id="RKQK01000006">
    <property type="protein sequence ID" value="RPE62920.1"/>
    <property type="molecule type" value="Genomic_DNA"/>
</dbReference>
<name>A0A3N4ULM2_9RHOB</name>
<dbReference type="RefSeq" id="WP_123794266.1">
    <property type="nucleotide sequence ID" value="NZ_RKQK01000006.1"/>
</dbReference>
<comment type="caution">
    <text evidence="2">The sequence shown here is derived from an EMBL/GenBank/DDBJ whole genome shotgun (WGS) entry which is preliminary data.</text>
</comment>
<accession>A0A3N4ULM2</accession>
<dbReference type="OrthoDB" id="9777133at2"/>
<proteinExistence type="inferred from homology"/>